<organism evidence="3 4">
    <name type="scientific">Amycolatopsis viridis</name>
    <dbReference type="NCBI Taxonomy" id="185678"/>
    <lineage>
        <taxon>Bacteria</taxon>
        <taxon>Bacillati</taxon>
        <taxon>Actinomycetota</taxon>
        <taxon>Actinomycetes</taxon>
        <taxon>Pseudonocardiales</taxon>
        <taxon>Pseudonocardiaceae</taxon>
        <taxon>Amycolatopsis</taxon>
    </lineage>
</organism>
<dbReference type="EMBL" id="JAANOU010000001">
    <property type="protein sequence ID" value="NIH79685.1"/>
    <property type="molecule type" value="Genomic_DNA"/>
</dbReference>
<feature type="domain" description="Bacterial transcriptional activator" evidence="2">
    <location>
        <begin position="152"/>
        <end position="292"/>
    </location>
</feature>
<dbReference type="RefSeq" id="WP_167113036.1">
    <property type="nucleotide sequence ID" value="NZ_JAANOU010000001.1"/>
</dbReference>
<comment type="caution">
    <text evidence="3">The sequence shown here is derived from an EMBL/GenBank/DDBJ whole genome shotgun (WGS) entry which is preliminary data.</text>
</comment>
<dbReference type="SUPFAM" id="SSF48452">
    <property type="entry name" value="TPR-like"/>
    <property type="match status" value="1"/>
</dbReference>
<keyword evidence="3" id="KW-0238">DNA-binding</keyword>
<evidence type="ECO:0000259" key="2">
    <source>
        <dbReference type="SMART" id="SM01043"/>
    </source>
</evidence>
<sequence>MPTWSRPQSEPRTGAVAQAGTGYGGPADLDAVPPRPRVAVPVRRSAERTIGARTEHPPVPRPEFAVRLLPSWRLTRNQVDVDVPGPAQRLIALLALNGPHNRSYLAGTLWPERSDAQAYANLRSALSRLATRDLGVIQVSRQMLALAPSVSVDVHDLVQAAESILYGGSDEPPDTGEILRLLHVGDLLCGWYEDWVLTARERLRQLRLHALEAASGRLADAGRYVEALDTAMVCAHIDPLRESAHRSIIRVHLLERNHTEAIRQFRRYRDLLRAELDIEPSPEIRRLLRTVDD</sequence>
<dbReference type="Gene3D" id="1.10.10.10">
    <property type="entry name" value="Winged helix-like DNA-binding domain superfamily/Winged helix DNA-binding domain"/>
    <property type="match status" value="1"/>
</dbReference>
<reference evidence="3 4" key="1">
    <citation type="submission" date="2020-03" db="EMBL/GenBank/DDBJ databases">
        <title>Sequencing the genomes of 1000 actinobacteria strains.</title>
        <authorList>
            <person name="Klenk H.-P."/>
        </authorList>
    </citation>
    <scope>NUCLEOTIDE SEQUENCE [LARGE SCALE GENOMIC DNA]</scope>
    <source>
        <strain evidence="3 4">DSM 45668</strain>
    </source>
</reference>
<dbReference type="InterPro" id="IPR051677">
    <property type="entry name" value="AfsR-DnrI-RedD_regulator"/>
</dbReference>
<feature type="compositionally biased region" description="Polar residues" evidence="1">
    <location>
        <begin position="1"/>
        <end position="11"/>
    </location>
</feature>
<dbReference type="PANTHER" id="PTHR35807">
    <property type="entry name" value="TRANSCRIPTIONAL REGULATOR REDD-RELATED"/>
    <property type="match status" value="1"/>
</dbReference>
<evidence type="ECO:0000256" key="1">
    <source>
        <dbReference type="SAM" id="MobiDB-lite"/>
    </source>
</evidence>
<evidence type="ECO:0000313" key="3">
    <source>
        <dbReference type="EMBL" id="NIH79685.1"/>
    </source>
</evidence>
<proteinExistence type="predicted"/>
<dbReference type="Proteomes" id="UP000754495">
    <property type="component" value="Unassembled WGS sequence"/>
</dbReference>
<accession>A0ABX0SWF1</accession>
<protein>
    <submittedName>
        <fullName evidence="3">DNA-binding SARP family transcriptional activator</fullName>
    </submittedName>
</protein>
<dbReference type="GO" id="GO:0003677">
    <property type="term" value="F:DNA binding"/>
    <property type="evidence" value="ECO:0007669"/>
    <property type="project" value="UniProtKB-KW"/>
</dbReference>
<keyword evidence="4" id="KW-1185">Reference proteome</keyword>
<dbReference type="Pfam" id="PF03704">
    <property type="entry name" value="BTAD"/>
    <property type="match status" value="1"/>
</dbReference>
<name>A0ABX0SWF1_9PSEU</name>
<dbReference type="InterPro" id="IPR005158">
    <property type="entry name" value="BTAD"/>
</dbReference>
<dbReference type="SMART" id="SM01043">
    <property type="entry name" value="BTAD"/>
    <property type="match status" value="1"/>
</dbReference>
<dbReference type="InterPro" id="IPR036388">
    <property type="entry name" value="WH-like_DNA-bd_sf"/>
</dbReference>
<evidence type="ECO:0000313" key="4">
    <source>
        <dbReference type="Proteomes" id="UP000754495"/>
    </source>
</evidence>
<dbReference type="Gene3D" id="1.25.40.10">
    <property type="entry name" value="Tetratricopeptide repeat domain"/>
    <property type="match status" value="1"/>
</dbReference>
<feature type="region of interest" description="Disordered" evidence="1">
    <location>
        <begin position="1"/>
        <end position="58"/>
    </location>
</feature>
<dbReference type="InterPro" id="IPR011990">
    <property type="entry name" value="TPR-like_helical_dom_sf"/>
</dbReference>
<gene>
    <name evidence="3" type="ORF">FHX46_002215</name>
</gene>